<keyword evidence="2" id="KW-1185">Reference proteome</keyword>
<dbReference type="OrthoDB" id="9962796at2"/>
<comment type="caution">
    <text evidence="1">The sequence shown here is derived from an EMBL/GenBank/DDBJ whole genome shotgun (WGS) entry which is preliminary data.</text>
</comment>
<evidence type="ECO:0000313" key="1">
    <source>
        <dbReference type="EMBL" id="PNU01040.1"/>
    </source>
</evidence>
<dbReference type="KEGG" id="cthd:CDO33_05630"/>
<name>A0A2K2FQI9_9CLOT</name>
<gene>
    <name evidence="1" type="ORF">CDQ84_02605</name>
</gene>
<organism evidence="1 2">
    <name type="scientific">Clostridium thermosuccinogenes</name>
    <dbReference type="NCBI Taxonomy" id="84032"/>
    <lineage>
        <taxon>Bacteria</taxon>
        <taxon>Bacillati</taxon>
        <taxon>Bacillota</taxon>
        <taxon>Clostridia</taxon>
        <taxon>Eubacteriales</taxon>
        <taxon>Clostridiaceae</taxon>
        <taxon>Clostridium</taxon>
    </lineage>
</organism>
<dbReference type="RefSeq" id="WP_103080168.1">
    <property type="nucleotide sequence ID" value="NZ_CP021850.1"/>
</dbReference>
<dbReference type="AlphaFoldDB" id="A0A2K2FQI9"/>
<dbReference type="Proteomes" id="UP000236151">
    <property type="component" value="Unassembled WGS sequence"/>
</dbReference>
<accession>A0A2K2FQI9</accession>
<sequence>MKKAHLILLVITSVMVLYSAYSLAAISQVYNIDFEWYSAYEGRFSDKSRDMSGTKRSLDTLPKDLLFEVITNEDDLLRLKNKGINTDASIDGTDFDEYILLFCSLGVVNSPEYGIKVEDIAQRGNSVEIKVGMIIPEESFSSFGDYRYTFMPADVVRIKKSSLSSRGNLIFIFKDRSGKPLAEVKCKIE</sequence>
<dbReference type="EMBL" id="NIOJ01000004">
    <property type="protein sequence ID" value="PNU01040.1"/>
    <property type="molecule type" value="Genomic_DNA"/>
</dbReference>
<reference evidence="2" key="1">
    <citation type="submission" date="2017-06" db="EMBL/GenBank/DDBJ databases">
        <title>Investigating the central metabolism of Clostridium thermosuccinogenes.</title>
        <authorList>
            <person name="Koendjbiharie J.G."/>
            <person name="Van Kranenburg R."/>
            <person name="Vriesendorp B."/>
        </authorList>
    </citation>
    <scope>NUCLEOTIDE SEQUENCE [LARGE SCALE GENOMIC DNA]</scope>
    <source>
        <strain evidence="2">DSM 5806</strain>
    </source>
</reference>
<evidence type="ECO:0000313" key="2">
    <source>
        <dbReference type="Proteomes" id="UP000236151"/>
    </source>
</evidence>
<evidence type="ECO:0008006" key="3">
    <source>
        <dbReference type="Google" id="ProtNLM"/>
    </source>
</evidence>
<protein>
    <recommendedName>
        <fullName evidence="3">PrcB C-terminal domain-containing protein</fullName>
    </recommendedName>
</protein>
<proteinExistence type="predicted"/>